<proteinExistence type="predicted"/>
<comment type="caution">
    <text evidence="2">The sequence shown here is derived from an EMBL/GenBank/DDBJ whole genome shotgun (WGS) entry which is preliminary data.</text>
</comment>
<evidence type="ECO:0000256" key="1">
    <source>
        <dbReference type="SAM" id="MobiDB-lite"/>
    </source>
</evidence>
<dbReference type="PATRIC" id="fig|864564.6.peg.1668"/>
<name>E6JYN6_PARDN</name>
<feature type="compositionally biased region" description="Basic and acidic residues" evidence="1">
    <location>
        <begin position="241"/>
        <end position="266"/>
    </location>
</feature>
<feature type="region of interest" description="Disordered" evidence="1">
    <location>
        <begin position="235"/>
        <end position="285"/>
    </location>
</feature>
<reference evidence="2 3" key="1">
    <citation type="submission" date="2010-12" db="EMBL/GenBank/DDBJ databases">
        <authorList>
            <person name="Muzny D."/>
            <person name="Qin X."/>
            <person name="Buhay C."/>
            <person name="Dugan-Rocha S."/>
            <person name="Ding Y."/>
            <person name="Chen G."/>
            <person name="Hawes A."/>
            <person name="Holder M."/>
            <person name="Jhangiani S."/>
            <person name="Johnson A."/>
            <person name="Khan Z."/>
            <person name="Li Z."/>
            <person name="Liu W."/>
            <person name="Liu X."/>
            <person name="Perez L."/>
            <person name="Shen H."/>
            <person name="Wang Q."/>
            <person name="Watt J."/>
            <person name="Xi L."/>
            <person name="Xin Y."/>
            <person name="Zhou J."/>
            <person name="Deng J."/>
            <person name="Jiang H."/>
            <person name="Liu Y."/>
            <person name="Qu J."/>
            <person name="Song X.-Z."/>
            <person name="Zhang L."/>
            <person name="Villasana D."/>
            <person name="Johnson A."/>
            <person name="Liu J."/>
            <person name="Liyanage D."/>
            <person name="Lorensuhewa L."/>
            <person name="Robinson T."/>
            <person name="Song A."/>
            <person name="Song B.-B."/>
            <person name="Dinh H."/>
            <person name="Thornton R."/>
            <person name="Coyle M."/>
            <person name="Francisco L."/>
            <person name="Jackson L."/>
            <person name="Javaid M."/>
            <person name="Korchina V."/>
            <person name="Kovar C."/>
            <person name="Mata R."/>
            <person name="Mathew T."/>
            <person name="Ngo R."/>
            <person name="Nguyen L."/>
            <person name="Nguyen N."/>
            <person name="Okwuonu G."/>
            <person name="Ongeri F."/>
            <person name="Pham C."/>
            <person name="Simmons D."/>
            <person name="Wilczek-Boney K."/>
            <person name="Hale W."/>
            <person name="Jakkamsetti A."/>
            <person name="Pham P."/>
            <person name="Ruth R."/>
            <person name="San Lucas F."/>
            <person name="Warren J."/>
            <person name="Zhang J."/>
            <person name="Zhao Z."/>
            <person name="Zhou C."/>
            <person name="Zhu D."/>
            <person name="Lee S."/>
            <person name="Bess C."/>
            <person name="Blankenburg K."/>
            <person name="Forbes L."/>
            <person name="Fu Q."/>
            <person name="Gubbala S."/>
            <person name="Hirani K."/>
            <person name="Jayaseelan J.C."/>
            <person name="Lara F."/>
            <person name="Munidasa M."/>
            <person name="Palculict T."/>
            <person name="Patil S."/>
            <person name="Pu L.-L."/>
            <person name="Saada N."/>
            <person name="Tang L."/>
            <person name="Weissenberger G."/>
            <person name="Zhu Y."/>
            <person name="Hemphill L."/>
            <person name="Shang Y."/>
            <person name="Youmans B."/>
            <person name="Ayvaz T."/>
            <person name="Ross M."/>
            <person name="Santibanez J."/>
            <person name="Aqrawi P."/>
            <person name="Gross S."/>
            <person name="Joshi V."/>
            <person name="Fowler G."/>
            <person name="Nazareth L."/>
            <person name="Reid J."/>
            <person name="Worley K."/>
            <person name="Petrosino J."/>
            <person name="Highlander S."/>
            <person name="Gibbs R."/>
        </authorList>
    </citation>
    <scope>NUCLEOTIDE SEQUENCE [LARGE SCALE GENOMIC DNA]</scope>
    <source>
        <strain evidence="2 3">DSM 10105</strain>
    </source>
</reference>
<keyword evidence="3" id="KW-1185">Reference proteome</keyword>
<accession>E6JYN6</accession>
<dbReference type="eggNOG" id="ENOG5031JNZ">
    <property type="taxonomic scope" value="Bacteria"/>
</dbReference>
<evidence type="ECO:0000313" key="3">
    <source>
        <dbReference type="Proteomes" id="UP000004946"/>
    </source>
</evidence>
<dbReference type="HOGENOM" id="CLU_976077_0_0_11"/>
<sequence>MRTEIVPTMYGLRGSVASGRTPIFRTCGISGQAGIYRLVHAGVITRLDEQSFFLTTQASDVPGRARIIRGILPYNTVASVWLAAWIWVGGDFPFVIDLISSSHFRSPILGRSVRVSNRYLSDETIAHIGVQKLTTPVRTACEIACLGEKERREGKAYSVIGKLAQDFDFTHKDCLRFLDANPRWPGHDDATVAFHNTNLQAHMRLRPAKEQTRETTLLLEGPQGRDQVEDLTGLYDGQDAGGHHIGQEAKGSAKRETKRDSRRDVGQEAEWQLQQGTERRHALRL</sequence>
<evidence type="ECO:0000313" key="2">
    <source>
        <dbReference type="EMBL" id="EFT83047.1"/>
    </source>
</evidence>
<dbReference type="Proteomes" id="UP000004946">
    <property type="component" value="Chromosome"/>
</dbReference>
<protein>
    <recommendedName>
        <fullName evidence="4">AbiEi antitoxin C-terminal domain-containing protein</fullName>
    </recommendedName>
</protein>
<dbReference type="AlphaFoldDB" id="E6JYN6"/>
<dbReference type="KEGG" id="pdo:PSDT_1520"/>
<gene>
    <name evidence="2" type="ORF">HMPREF0620_0052</name>
</gene>
<dbReference type="RefSeq" id="WP_006290009.1">
    <property type="nucleotide sequence ID" value="NZ_AP012333.1"/>
</dbReference>
<organism evidence="2 3">
    <name type="scientific">Parascardovia denticolens DSM 10105 = JCM 12538</name>
    <dbReference type="NCBI Taxonomy" id="864564"/>
    <lineage>
        <taxon>Bacteria</taxon>
        <taxon>Bacillati</taxon>
        <taxon>Actinomycetota</taxon>
        <taxon>Actinomycetes</taxon>
        <taxon>Bifidobacteriales</taxon>
        <taxon>Bifidobacteriaceae</taxon>
        <taxon>Parascardovia</taxon>
    </lineage>
</organism>
<evidence type="ECO:0008006" key="4">
    <source>
        <dbReference type="Google" id="ProtNLM"/>
    </source>
</evidence>
<dbReference type="EMBL" id="AEON01000001">
    <property type="protein sequence ID" value="EFT83047.1"/>
    <property type="molecule type" value="Genomic_DNA"/>
</dbReference>